<keyword evidence="11" id="KW-1185">Reference proteome</keyword>
<dbReference type="OrthoDB" id="5979581at2759"/>
<keyword evidence="6" id="KW-0067">ATP-binding</keyword>
<dbReference type="Pfam" id="PF00069">
    <property type="entry name" value="Pkinase"/>
    <property type="match status" value="1"/>
</dbReference>
<protein>
    <recommendedName>
        <fullName evidence="1">non-specific serine/threonine protein kinase</fullName>
        <ecNumber evidence="1">2.7.11.1</ecNumber>
    </recommendedName>
</protein>
<evidence type="ECO:0000256" key="2">
    <source>
        <dbReference type="ARBA" id="ARBA00022527"/>
    </source>
</evidence>
<evidence type="ECO:0000313" key="10">
    <source>
        <dbReference type="EMBL" id="KAJ5368400.1"/>
    </source>
</evidence>
<evidence type="ECO:0000256" key="4">
    <source>
        <dbReference type="ARBA" id="ARBA00022741"/>
    </source>
</evidence>
<evidence type="ECO:0000313" key="11">
    <source>
        <dbReference type="Proteomes" id="UP001147782"/>
    </source>
</evidence>
<dbReference type="PANTHER" id="PTHR47634:SF9">
    <property type="entry name" value="PROTEIN KINASE DOMAIN-CONTAINING PROTEIN-RELATED"/>
    <property type="match status" value="1"/>
</dbReference>
<keyword evidence="5 10" id="KW-0418">Kinase</keyword>
<dbReference type="GO" id="GO:0004674">
    <property type="term" value="F:protein serine/threonine kinase activity"/>
    <property type="evidence" value="ECO:0007669"/>
    <property type="project" value="UniProtKB-KW"/>
</dbReference>
<evidence type="ECO:0000256" key="7">
    <source>
        <dbReference type="ARBA" id="ARBA00047899"/>
    </source>
</evidence>
<keyword evidence="3" id="KW-0808">Transferase</keyword>
<dbReference type="SUPFAM" id="SSF56112">
    <property type="entry name" value="Protein kinase-like (PK-like)"/>
    <property type="match status" value="1"/>
</dbReference>
<feature type="non-terminal residue" evidence="10">
    <location>
        <position position="378"/>
    </location>
</feature>
<dbReference type="EMBL" id="JAPZBS010000007">
    <property type="protein sequence ID" value="KAJ5368400.1"/>
    <property type="molecule type" value="Genomic_DNA"/>
</dbReference>
<keyword evidence="4" id="KW-0547">Nucleotide-binding</keyword>
<dbReference type="GeneID" id="81440258"/>
<dbReference type="PROSITE" id="PS50011">
    <property type="entry name" value="PROTEIN_KINASE_DOM"/>
    <property type="match status" value="1"/>
</dbReference>
<reference evidence="10" key="1">
    <citation type="submission" date="2022-11" db="EMBL/GenBank/DDBJ databases">
        <authorList>
            <person name="Petersen C."/>
        </authorList>
    </citation>
    <scope>NUCLEOTIDE SEQUENCE</scope>
    <source>
        <strain evidence="10">IBT 29864</strain>
    </source>
</reference>
<evidence type="ECO:0000256" key="8">
    <source>
        <dbReference type="ARBA" id="ARBA00048679"/>
    </source>
</evidence>
<dbReference type="RefSeq" id="XP_056553142.1">
    <property type="nucleotide sequence ID" value="XM_056701079.1"/>
</dbReference>
<dbReference type="AlphaFoldDB" id="A0A9W9RZ77"/>
<dbReference type="GO" id="GO:0005524">
    <property type="term" value="F:ATP binding"/>
    <property type="evidence" value="ECO:0007669"/>
    <property type="project" value="UniProtKB-KW"/>
</dbReference>
<dbReference type="InterPro" id="IPR000719">
    <property type="entry name" value="Prot_kinase_dom"/>
</dbReference>
<gene>
    <name evidence="10" type="ORF">N7496_008160</name>
</gene>
<accession>A0A9W9RZ77</accession>
<comment type="caution">
    <text evidence="10">The sequence shown here is derived from an EMBL/GenBank/DDBJ whole genome shotgun (WGS) entry which is preliminary data.</text>
</comment>
<organism evidence="10 11">
    <name type="scientific">Penicillium cataractarum</name>
    <dbReference type="NCBI Taxonomy" id="2100454"/>
    <lineage>
        <taxon>Eukaryota</taxon>
        <taxon>Fungi</taxon>
        <taxon>Dikarya</taxon>
        <taxon>Ascomycota</taxon>
        <taxon>Pezizomycotina</taxon>
        <taxon>Eurotiomycetes</taxon>
        <taxon>Eurotiomycetidae</taxon>
        <taxon>Eurotiales</taxon>
        <taxon>Aspergillaceae</taxon>
        <taxon>Penicillium</taxon>
    </lineage>
</organism>
<dbReference type="GO" id="GO:0000245">
    <property type="term" value="P:spliceosomal complex assembly"/>
    <property type="evidence" value="ECO:0007669"/>
    <property type="project" value="TreeGrafter"/>
</dbReference>
<evidence type="ECO:0000259" key="9">
    <source>
        <dbReference type="PROSITE" id="PS50011"/>
    </source>
</evidence>
<comment type="catalytic activity">
    <reaction evidence="7">
        <text>L-threonyl-[protein] + ATP = O-phospho-L-threonyl-[protein] + ADP + H(+)</text>
        <dbReference type="Rhea" id="RHEA:46608"/>
        <dbReference type="Rhea" id="RHEA-COMP:11060"/>
        <dbReference type="Rhea" id="RHEA-COMP:11605"/>
        <dbReference type="ChEBI" id="CHEBI:15378"/>
        <dbReference type="ChEBI" id="CHEBI:30013"/>
        <dbReference type="ChEBI" id="CHEBI:30616"/>
        <dbReference type="ChEBI" id="CHEBI:61977"/>
        <dbReference type="ChEBI" id="CHEBI:456216"/>
        <dbReference type="EC" id="2.7.11.1"/>
    </reaction>
</comment>
<evidence type="ECO:0000256" key="5">
    <source>
        <dbReference type="ARBA" id="ARBA00022777"/>
    </source>
</evidence>
<reference evidence="10" key="2">
    <citation type="journal article" date="2023" name="IMA Fungus">
        <title>Comparative genomic study of the Penicillium genus elucidates a diverse pangenome and 15 lateral gene transfer events.</title>
        <authorList>
            <person name="Petersen C."/>
            <person name="Sorensen T."/>
            <person name="Nielsen M.R."/>
            <person name="Sondergaard T.E."/>
            <person name="Sorensen J.L."/>
            <person name="Fitzpatrick D.A."/>
            <person name="Frisvad J.C."/>
            <person name="Nielsen K.L."/>
        </authorList>
    </citation>
    <scope>NUCLEOTIDE SEQUENCE</scope>
    <source>
        <strain evidence="10">IBT 29864</strain>
    </source>
</reference>
<dbReference type="PANTHER" id="PTHR47634">
    <property type="entry name" value="PROTEIN KINASE DOMAIN-CONTAINING PROTEIN-RELATED"/>
    <property type="match status" value="1"/>
</dbReference>
<comment type="catalytic activity">
    <reaction evidence="8">
        <text>L-seryl-[protein] + ATP = O-phospho-L-seryl-[protein] + ADP + H(+)</text>
        <dbReference type="Rhea" id="RHEA:17989"/>
        <dbReference type="Rhea" id="RHEA-COMP:9863"/>
        <dbReference type="Rhea" id="RHEA-COMP:11604"/>
        <dbReference type="ChEBI" id="CHEBI:15378"/>
        <dbReference type="ChEBI" id="CHEBI:29999"/>
        <dbReference type="ChEBI" id="CHEBI:30616"/>
        <dbReference type="ChEBI" id="CHEBI:83421"/>
        <dbReference type="ChEBI" id="CHEBI:456216"/>
        <dbReference type="EC" id="2.7.11.1"/>
    </reaction>
</comment>
<dbReference type="EC" id="2.7.11.1" evidence="1"/>
<dbReference type="Gene3D" id="3.30.200.20">
    <property type="entry name" value="Phosphorylase Kinase, domain 1"/>
    <property type="match status" value="1"/>
</dbReference>
<dbReference type="InterPro" id="IPR011009">
    <property type="entry name" value="Kinase-like_dom_sf"/>
</dbReference>
<sequence>PPFFRRLPSPARQFPPGPLLDPTDKVEEEKLAWYSKDNFFPVKIGDIFHTKYQVVGKLGYGGYSTVWLCRDLEEDVYFTLKLYERDSTHAEREIKVYEHLKGLKSCHTGTVLVRTVLDKFQLSSTDGSHFYQYLVHPPLGISLFELRNRCPRKVFPEDLLKPTIIHILLTLDFLHTEAHVVHTDIQEKNIMLNIEDESILIDFEQAEISNPSPRKVVGDRAIYHSRKLGIPKKHGRPVLSDFGEARFRSESGTYYDDVQPFIYRAPEILLRHLFYARDINKRHSDSHHPTEMIAYPGSPPREMLEKSKLVNNFLIVARIGKWKGLAEIRLTSLEDIESNLEGERQENFLRFIRKILQWRPEDRPTAKELLSDPWLRSP</sequence>
<name>A0A9W9RZ77_9EURO</name>
<dbReference type="Proteomes" id="UP001147782">
    <property type="component" value="Unassembled WGS sequence"/>
</dbReference>
<dbReference type="Gene3D" id="1.10.510.10">
    <property type="entry name" value="Transferase(Phosphotransferase) domain 1"/>
    <property type="match status" value="2"/>
</dbReference>
<proteinExistence type="predicted"/>
<evidence type="ECO:0000256" key="1">
    <source>
        <dbReference type="ARBA" id="ARBA00012513"/>
    </source>
</evidence>
<dbReference type="GO" id="GO:0050684">
    <property type="term" value="P:regulation of mRNA processing"/>
    <property type="evidence" value="ECO:0007669"/>
    <property type="project" value="TreeGrafter"/>
</dbReference>
<dbReference type="SMART" id="SM00220">
    <property type="entry name" value="S_TKc"/>
    <property type="match status" value="1"/>
</dbReference>
<evidence type="ECO:0000256" key="6">
    <source>
        <dbReference type="ARBA" id="ARBA00022840"/>
    </source>
</evidence>
<feature type="domain" description="Protein kinase" evidence="9">
    <location>
        <begin position="52"/>
        <end position="375"/>
    </location>
</feature>
<dbReference type="InterPro" id="IPR051334">
    <property type="entry name" value="SRPK"/>
</dbReference>
<evidence type="ECO:0000256" key="3">
    <source>
        <dbReference type="ARBA" id="ARBA00022679"/>
    </source>
</evidence>
<keyword evidence="2" id="KW-0723">Serine/threonine-protein kinase</keyword>